<keyword evidence="5" id="KW-1185">Reference proteome</keyword>
<evidence type="ECO:0000256" key="3">
    <source>
        <dbReference type="SAM" id="SignalP"/>
    </source>
</evidence>
<organism evidence="4 5">
    <name type="scientific">Dimorphilus gyrociliatus</name>
    <dbReference type="NCBI Taxonomy" id="2664684"/>
    <lineage>
        <taxon>Eukaryota</taxon>
        <taxon>Metazoa</taxon>
        <taxon>Spiralia</taxon>
        <taxon>Lophotrochozoa</taxon>
        <taxon>Annelida</taxon>
        <taxon>Polychaeta</taxon>
        <taxon>Polychaeta incertae sedis</taxon>
        <taxon>Dinophilidae</taxon>
        <taxon>Dimorphilus</taxon>
    </lineage>
</organism>
<name>A0A7I8VYF3_9ANNE</name>
<protein>
    <submittedName>
        <fullName evidence="4">DgyrCDS9806</fullName>
    </submittedName>
</protein>
<proteinExistence type="predicted"/>
<sequence>MTSAVILLCLLLTGVNCRETYTAILGAELILEPPKDLYHQNFVVWHERGEVKSVLFIVRNGGITNGPQIDDRITLSISSQKVTLSLKSIKESDTGLYRFELLSEPDKRIEFYVKVQHSTASPTLPRTERLTRTTKGNQYFPSTTLSTPPSNPESPKFSDEIQLTLIICLTVIVVTIAVVVTVVCVYKMKGKDKKDLESNCPSQPPSHPSPHSEYYASTSTKCSSCSTYTSRSATPHSSPQQAQDANSFTSCSRIQPDYPIPFHGGNSSKIPIPEVFKSSSSNGFQPITAPSNQSPHSHV</sequence>
<dbReference type="EMBL" id="CAJFCJ010000014">
    <property type="protein sequence ID" value="CAD5121276.1"/>
    <property type="molecule type" value="Genomic_DNA"/>
</dbReference>
<comment type="caution">
    <text evidence="4">The sequence shown here is derived from an EMBL/GenBank/DDBJ whole genome shotgun (WGS) entry which is preliminary data.</text>
</comment>
<feature type="region of interest" description="Disordered" evidence="1">
    <location>
        <begin position="193"/>
        <end position="214"/>
    </location>
</feature>
<feature type="region of interest" description="Disordered" evidence="1">
    <location>
        <begin position="132"/>
        <end position="156"/>
    </location>
</feature>
<reference evidence="4 5" key="1">
    <citation type="submission" date="2020-08" db="EMBL/GenBank/DDBJ databases">
        <authorList>
            <person name="Hejnol A."/>
        </authorList>
    </citation>
    <scope>NUCLEOTIDE SEQUENCE [LARGE SCALE GENOMIC DNA]</scope>
</reference>
<keyword evidence="2" id="KW-0472">Membrane</keyword>
<dbReference type="InterPro" id="IPR013783">
    <property type="entry name" value="Ig-like_fold"/>
</dbReference>
<feature type="compositionally biased region" description="Polar residues" evidence="1">
    <location>
        <begin position="277"/>
        <end position="299"/>
    </location>
</feature>
<keyword evidence="3" id="KW-0732">Signal</keyword>
<dbReference type="Proteomes" id="UP000549394">
    <property type="component" value="Unassembled WGS sequence"/>
</dbReference>
<evidence type="ECO:0000313" key="4">
    <source>
        <dbReference type="EMBL" id="CAD5121276.1"/>
    </source>
</evidence>
<evidence type="ECO:0000313" key="5">
    <source>
        <dbReference type="Proteomes" id="UP000549394"/>
    </source>
</evidence>
<evidence type="ECO:0000256" key="1">
    <source>
        <dbReference type="SAM" id="MobiDB-lite"/>
    </source>
</evidence>
<evidence type="ECO:0000256" key="2">
    <source>
        <dbReference type="SAM" id="Phobius"/>
    </source>
</evidence>
<keyword evidence="2" id="KW-1133">Transmembrane helix</keyword>
<dbReference type="SUPFAM" id="SSF48726">
    <property type="entry name" value="Immunoglobulin"/>
    <property type="match status" value="1"/>
</dbReference>
<feature type="chain" id="PRO_5029520998" evidence="3">
    <location>
        <begin position="18"/>
        <end position="299"/>
    </location>
</feature>
<feature type="signal peptide" evidence="3">
    <location>
        <begin position="1"/>
        <end position="17"/>
    </location>
</feature>
<dbReference type="InterPro" id="IPR036179">
    <property type="entry name" value="Ig-like_dom_sf"/>
</dbReference>
<feature type="transmembrane region" description="Helical" evidence="2">
    <location>
        <begin position="163"/>
        <end position="186"/>
    </location>
</feature>
<gene>
    <name evidence="4" type="ORF">DGYR_LOCUS9254</name>
</gene>
<keyword evidence="2" id="KW-0812">Transmembrane</keyword>
<feature type="region of interest" description="Disordered" evidence="1">
    <location>
        <begin position="261"/>
        <end position="299"/>
    </location>
</feature>
<dbReference type="Gene3D" id="2.60.40.10">
    <property type="entry name" value="Immunoglobulins"/>
    <property type="match status" value="1"/>
</dbReference>
<dbReference type="AlphaFoldDB" id="A0A7I8VYF3"/>
<accession>A0A7I8VYF3</accession>